<keyword evidence="1" id="KW-0472">Membrane</keyword>
<dbReference type="GO" id="GO:0009307">
    <property type="term" value="P:DNA restriction-modification system"/>
    <property type="evidence" value="ECO:0007669"/>
    <property type="project" value="InterPro"/>
</dbReference>
<evidence type="ECO:0008006" key="6">
    <source>
        <dbReference type="Google" id="ProtNLM"/>
    </source>
</evidence>
<dbReference type="GO" id="GO:0006265">
    <property type="term" value="P:DNA topological change"/>
    <property type="evidence" value="ECO:0007669"/>
    <property type="project" value="InterPro"/>
</dbReference>
<dbReference type="InterPro" id="IPR011335">
    <property type="entry name" value="Restrct_endonuc-II-like"/>
</dbReference>
<dbReference type="Gene3D" id="3.30.65.10">
    <property type="entry name" value="Bacterial Topoisomerase I, domain 1"/>
    <property type="match status" value="1"/>
</dbReference>
<feature type="domain" description="DNA topoisomerase type IA zn finger" evidence="2">
    <location>
        <begin position="207"/>
        <end position="241"/>
    </location>
</feature>
<dbReference type="GO" id="GO:0003916">
    <property type="term" value="F:DNA topoisomerase activity"/>
    <property type="evidence" value="ECO:0007669"/>
    <property type="project" value="InterPro"/>
</dbReference>
<reference evidence="4 5" key="2">
    <citation type="submission" date="2014-10" db="EMBL/GenBank/DDBJ databases">
        <title>Comparative genomics of the Paenibacillus odorifer group.</title>
        <authorList>
            <person name="Tsai Y.-C."/>
            <person name="Martin N."/>
            <person name="Korlach J."/>
            <person name="Wiedmann M."/>
        </authorList>
    </citation>
    <scope>NUCLEOTIDE SEQUENCE [LARGE SCALE GENOMIC DNA]</scope>
    <source>
        <strain evidence="4 5">DSM 18334</strain>
    </source>
</reference>
<feature type="transmembrane region" description="Helical" evidence="1">
    <location>
        <begin position="14"/>
        <end position="33"/>
    </location>
</feature>
<feature type="domain" description="Restriction endonuclease type IV Mrr" evidence="3">
    <location>
        <begin position="74"/>
        <end position="183"/>
    </location>
</feature>
<dbReference type="Pfam" id="PF04471">
    <property type="entry name" value="Mrr_cat"/>
    <property type="match status" value="1"/>
</dbReference>
<proteinExistence type="predicted"/>
<name>A0A098M6C1_9BACL</name>
<dbReference type="InterPro" id="IPR011856">
    <property type="entry name" value="tRNA_endonuc-like_dom_sf"/>
</dbReference>
<dbReference type="GO" id="GO:0015666">
    <property type="term" value="F:restriction endodeoxyribonuclease activity"/>
    <property type="evidence" value="ECO:0007669"/>
    <property type="project" value="TreeGrafter"/>
</dbReference>
<dbReference type="InterPro" id="IPR013498">
    <property type="entry name" value="Topo_IA_Znf"/>
</dbReference>
<evidence type="ECO:0000256" key="1">
    <source>
        <dbReference type="SAM" id="Phobius"/>
    </source>
</evidence>
<dbReference type="EMBL" id="JQCR01000003">
    <property type="protein sequence ID" value="KGE17583.1"/>
    <property type="molecule type" value="Genomic_DNA"/>
</dbReference>
<dbReference type="Gene3D" id="3.40.1350.10">
    <property type="match status" value="1"/>
</dbReference>
<dbReference type="Proteomes" id="UP000029734">
    <property type="component" value="Unassembled WGS sequence"/>
</dbReference>
<evidence type="ECO:0000313" key="5">
    <source>
        <dbReference type="Proteomes" id="UP000029734"/>
    </source>
</evidence>
<dbReference type="GO" id="GO:0003677">
    <property type="term" value="F:DNA binding"/>
    <property type="evidence" value="ECO:0007669"/>
    <property type="project" value="InterPro"/>
</dbReference>
<feature type="transmembrane region" description="Helical" evidence="1">
    <location>
        <begin position="39"/>
        <end position="57"/>
    </location>
</feature>
<evidence type="ECO:0000259" key="2">
    <source>
        <dbReference type="Pfam" id="PF01396"/>
    </source>
</evidence>
<dbReference type="eggNOG" id="COG1787">
    <property type="taxonomic scope" value="Bacteria"/>
</dbReference>
<evidence type="ECO:0000259" key="3">
    <source>
        <dbReference type="Pfam" id="PF04471"/>
    </source>
</evidence>
<dbReference type="PANTHER" id="PTHR30015">
    <property type="entry name" value="MRR RESTRICTION SYSTEM PROTEIN"/>
    <property type="match status" value="1"/>
</dbReference>
<dbReference type="REBASE" id="93558">
    <property type="entry name" value="Pwy18344MrrP"/>
</dbReference>
<accession>A0A098M6C1</accession>
<gene>
    <name evidence="4" type="ORF">PWYN_23615</name>
</gene>
<reference evidence="4 5" key="1">
    <citation type="submission" date="2014-08" db="EMBL/GenBank/DDBJ databases">
        <authorList>
            <person name="den Bakker H.C."/>
        </authorList>
    </citation>
    <scope>NUCLEOTIDE SEQUENCE [LARGE SCALE GENOMIC DNA]</scope>
    <source>
        <strain evidence="4 5">DSM 18334</strain>
    </source>
</reference>
<sequence length="243" mass="26492">MARRKSKAKQEEEFIQGVMGLAAFGSLAGTYMLTKSIQASVIVCVLVVAVVVVVLIARRMKHEERLKKSGIADIDKMEGIQFEQYLGHLFRAQGYKTEVTKAAGDYGADLILQKDGKKIVVQAKRYSKNVGIKAVQEAQASIAHYGAVEAWVVSNSDYTTAAYELAKSNHVKLINREALIEIILAMNPGTAPAPKAVIAATPVDEMTCPKCGSTLVLRNSTRGQFYGCSSFPKCRHIKQIEAV</sequence>
<dbReference type="PANTHER" id="PTHR30015:SF6">
    <property type="entry name" value="SLL1429 PROTEIN"/>
    <property type="match status" value="1"/>
</dbReference>
<keyword evidence="5" id="KW-1185">Reference proteome</keyword>
<comment type="caution">
    <text evidence="4">The sequence shown here is derived from an EMBL/GenBank/DDBJ whole genome shotgun (WGS) entry which is preliminary data.</text>
</comment>
<keyword evidence="1" id="KW-1133">Transmembrane helix</keyword>
<dbReference type="eggNOG" id="COG0551">
    <property type="taxonomic scope" value="Bacteria"/>
</dbReference>
<protein>
    <recommendedName>
        <fullName evidence="6">Restriction endonuclease</fullName>
    </recommendedName>
</protein>
<keyword evidence="1" id="KW-0812">Transmembrane</keyword>
<dbReference type="InterPro" id="IPR052906">
    <property type="entry name" value="Type_IV_Methyl-Rstrct_Enzyme"/>
</dbReference>
<dbReference type="Pfam" id="PF01396">
    <property type="entry name" value="Zn_ribbon_Top1"/>
    <property type="match status" value="1"/>
</dbReference>
<dbReference type="SUPFAM" id="SSF52980">
    <property type="entry name" value="Restriction endonuclease-like"/>
    <property type="match status" value="1"/>
</dbReference>
<dbReference type="InterPro" id="IPR007560">
    <property type="entry name" value="Restrct_endonuc_IV_Mrr"/>
</dbReference>
<dbReference type="RefSeq" id="WP_036656616.1">
    <property type="nucleotide sequence ID" value="NZ_JQCR01000003.1"/>
</dbReference>
<dbReference type="GO" id="GO:0005694">
    <property type="term" value="C:chromosome"/>
    <property type="evidence" value="ECO:0007669"/>
    <property type="project" value="InterPro"/>
</dbReference>
<dbReference type="SUPFAM" id="SSF57783">
    <property type="entry name" value="Zinc beta-ribbon"/>
    <property type="match status" value="1"/>
</dbReference>
<evidence type="ECO:0000313" key="4">
    <source>
        <dbReference type="EMBL" id="KGE17583.1"/>
    </source>
</evidence>
<dbReference type="OrthoDB" id="9797274at2"/>
<organism evidence="4 5">
    <name type="scientific">Paenibacillus wynnii</name>
    <dbReference type="NCBI Taxonomy" id="268407"/>
    <lineage>
        <taxon>Bacteria</taxon>
        <taxon>Bacillati</taxon>
        <taxon>Bacillota</taxon>
        <taxon>Bacilli</taxon>
        <taxon>Bacillales</taxon>
        <taxon>Paenibacillaceae</taxon>
        <taxon>Paenibacillus</taxon>
    </lineage>
</organism>
<dbReference type="AlphaFoldDB" id="A0A098M6C1"/>